<evidence type="ECO:0000313" key="7">
    <source>
        <dbReference type="EnsemblMetazoa" id="SMAR015575-PA"/>
    </source>
</evidence>
<dbReference type="GO" id="GO:0015842">
    <property type="term" value="P:aminergic neurotransmitter loading into synaptic vesicle"/>
    <property type="evidence" value="ECO:0007669"/>
    <property type="project" value="TreeGrafter"/>
</dbReference>
<organism evidence="7 8">
    <name type="scientific">Strigamia maritima</name>
    <name type="common">European centipede</name>
    <name type="synonym">Geophilus maritimus</name>
    <dbReference type="NCBI Taxonomy" id="126957"/>
    <lineage>
        <taxon>Eukaryota</taxon>
        <taxon>Metazoa</taxon>
        <taxon>Ecdysozoa</taxon>
        <taxon>Arthropoda</taxon>
        <taxon>Myriapoda</taxon>
        <taxon>Chilopoda</taxon>
        <taxon>Pleurostigmophora</taxon>
        <taxon>Geophilomorpha</taxon>
        <taxon>Linotaeniidae</taxon>
        <taxon>Strigamia</taxon>
    </lineage>
</organism>
<evidence type="ECO:0008006" key="9">
    <source>
        <dbReference type="Google" id="ProtNLM"/>
    </source>
</evidence>
<proteinExistence type="predicted"/>
<evidence type="ECO:0000256" key="4">
    <source>
        <dbReference type="ARBA" id="ARBA00022989"/>
    </source>
</evidence>
<dbReference type="Proteomes" id="UP000014500">
    <property type="component" value="Unassembled WGS sequence"/>
</dbReference>
<keyword evidence="3 6" id="KW-0812">Transmembrane</keyword>
<accession>T1JNZ6</accession>
<evidence type="ECO:0000313" key="8">
    <source>
        <dbReference type="Proteomes" id="UP000014500"/>
    </source>
</evidence>
<sequence>MVDSSMMPQLGYLVDLRHTSVYGGVYAIGDVAFCLGFAIGPALSGTLVQTIGFAWMLFGIAIIDFLYAPLLIFLRNPPGREETESLIGDQCPVRYINYKKMKHPSDSDDELQEHDSHFR</sequence>
<evidence type="ECO:0000256" key="6">
    <source>
        <dbReference type="SAM" id="Phobius"/>
    </source>
</evidence>
<dbReference type="STRING" id="126957.T1JNZ6"/>
<feature type="transmembrane region" description="Helical" evidence="6">
    <location>
        <begin position="52"/>
        <end position="74"/>
    </location>
</feature>
<dbReference type="InterPro" id="IPR050930">
    <property type="entry name" value="MFS_Vesicular_Transporter"/>
</dbReference>
<dbReference type="PANTHER" id="PTHR23506">
    <property type="entry name" value="GH10249P"/>
    <property type="match status" value="1"/>
</dbReference>
<dbReference type="GO" id="GO:0043195">
    <property type="term" value="C:terminal bouton"/>
    <property type="evidence" value="ECO:0007669"/>
    <property type="project" value="TreeGrafter"/>
</dbReference>
<keyword evidence="8" id="KW-1185">Reference proteome</keyword>
<dbReference type="EnsemblMetazoa" id="SMAR015575-RA">
    <property type="protein sequence ID" value="SMAR015575-PA"/>
    <property type="gene ID" value="SMAR015575"/>
</dbReference>
<dbReference type="GO" id="GO:0005335">
    <property type="term" value="F:serotonin:sodium:chloride symporter activity"/>
    <property type="evidence" value="ECO:0007669"/>
    <property type="project" value="TreeGrafter"/>
</dbReference>
<dbReference type="EMBL" id="JH431563">
    <property type="status" value="NOT_ANNOTATED_CDS"/>
    <property type="molecule type" value="Genomic_DNA"/>
</dbReference>
<dbReference type="HOGENOM" id="CLU_1859777_0_0_1"/>
<dbReference type="AlphaFoldDB" id="T1JNZ6"/>
<dbReference type="Gene3D" id="1.20.1250.20">
    <property type="entry name" value="MFS general substrate transporter like domains"/>
    <property type="match status" value="1"/>
</dbReference>
<reference evidence="7" key="2">
    <citation type="submission" date="2015-02" db="UniProtKB">
        <authorList>
            <consortium name="EnsemblMetazoa"/>
        </authorList>
    </citation>
    <scope>IDENTIFICATION</scope>
</reference>
<dbReference type="SUPFAM" id="SSF103473">
    <property type="entry name" value="MFS general substrate transporter"/>
    <property type="match status" value="1"/>
</dbReference>
<dbReference type="PANTHER" id="PTHR23506:SF23">
    <property type="entry name" value="GH10249P"/>
    <property type="match status" value="1"/>
</dbReference>
<evidence type="ECO:0000256" key="5">
    <source>
        <dbReference type="ARBA" id="ARBA00023136"/>
    </source>
</evidence>
<name>T1JNZ6_STRMM</name>
<evidence type="ECO:0000256" key="3">
    <source>
        <dbReference type="ARBA" id="ARBA00022692"/>
    </source>
</evidence>
<dbReference type="GO" id="GO:0030672">
    <property type="term" value="C:synaptic vesicle membrane"/>
    <property type="evidence" value="ECO:0007669"/>
    <property type="project" value="TreeGrafter"/>
</dbReference>
<comment type="subcellular location">
    <subcellularLocation>
        <location evidence="1">Membrane</location>
        <topology evidence="1">Multi-pass membrane protein</topology>
    </subcellularLocation>
</comment>
<dbReference type="InterPro" id="IPR036259">
    <property type="entry name" value="MFS_trans_sf"/>
</dbReference>
<dbReference type="OMA" id="VINICYA"/>
<feature type="transmembrane region" description="Helical" evidence="6">
    <location>
        <begin position="21"/>
        <end position="40"/>
    </location>
</feature>
<protein>
    <recommendedName>
        <fullName evidence="9">Major facilitator superfamily (MFS) profile domain-containing protein</fullName>
    </recommendedName>
</protein>
<dbReference type="PhylomeDB" id="T1JNZ6"/>
<keyword evidence="5 6" id="KW-0472">Membrane</keyword>
<evidence type="ECO:0000256" key="2">
    <source>
        <dbReference type="ARBA" id="ARBA00022448"/>
    </source>
</evidence>
<reference evidence="8" key="1">
    <citation type="submission" date="2011-05" db="EMBL/GenBank/DDBJ databases">
        <authorList>
            <person name="Richards S.R."/>
            <person name="Qu J."/>
            <person name="Jiang H."/>
            <person name="Jhangiani S.N."/>
            <person name="Agravi P."/>
            <person name="Goodspeed R."/>
            <person name="Gross S."/>
            <person name="Mandapat C."/>
            <person name="Jackson L."/>
            <person name="Mathew T."/>
            <person name="Pu L."/>
            <person name="Thornton R."/>
            <person name="Saada N."/>
            <person name="Wilczek-Boney K.B."/>
            <person name="Lee S."/>
            <person name="Kovar C."/>
            <person name="Wu Y."/>
            <person name="Scherer S.E."/>
            <person name="Worley K.C."/>
            <person name="Muzny D.M."/>
            <person name="Gibbs R."/>
        </authorList>
    </citation>
    <scope>NUCLEOTIDE SEQUENCE</scope>
    <source>
        <strain evidence="8">Brora</strain>
    </source>
</reference>
<evidence type="ECO:0000256" key="1">
    <source>
        <dbReference type="ARBA" id="ARBA00004141"/>
    </source>
</evidence>
<dbReference type="eggNOG" id="KOG3764">
    <property type="taxonomic scope" value="Eukaryota"/>
</dbReference>
<keyword evidence="2" id="KW-0813">Transport</keyword>
<keyword evidence="4 6" id="KW-1133">Transmembrane helix</keyword>